<dbReference type="Proteomes" id="UP000831768">
    <property type="component" value="Chromosome"/>
</dbReference>
<evidence type="ECO:0000313" key="2">
    <source>
        <dbReference type="Proteomes" id="UP000831768"/>
    </source>
</evidence>
<evidence type="ECO:0000313" key="1">
    <source>
        <dbReference type="EMBL" id="UPM43722.1"/>
    </source>
</evidence>
<dbReference type="EMBL" id="CP096019">
    <property type="protein sequence ID" value="UPM43722.1"/>
    <property type="molecule type" value="Genomic_DNA"/>
</dbReference>
<dbReference type="AlphaFoldDB" id="A0A8U0A3R0"/>
<dbReference type="KEGG" id="haad:MW046_04555"/>
<gene>
    <name evidence="1" type="ORF">MW046_04555</name>
</gene>
<sequence>MSETLRDIEFNRDFSEEEVKEWVNTSPEWKPDERVEASSIEYDLVTFVVYQQDSSVGWFDLNVDEIPHDVESGQVYNAEIEGDTVVWMQFDPEVTERSKERLEENYDDVVTTVEEDYENVDRGE</sequence>
<proteinExistence type="predicted"/>
<organism evidence="1 2">
    <name type="scientific">Halocatena salina</name>
    <dbReference type="NCBI Taxonomy" id="2934340"/>
    <lineage>
        <taxon>Archaea</taxon>
        <taxon>Methanobacteriati</taxon>
        <taxon>Methanobacteriota</taxon>
        <taxon>Stenosarchaea group</taxon>
        <taxon>Halobacteria</taxon>
        <taxon>Halobacteriales</taxon>
        <taxon>Natronomonadaceae</taxon>
        <taxon>Halocatena</taxon>
    </lineage>
</organism>
<reference evidence="1" key="1">
    <citation type="submission" date="2022-04" db="EMBL/GenBank/DDBJ databases">
        <title>Halocatena sp. nov., isolated from a salt lake.</title>
        <authorList>
            <person name="Cui H.-L."/>
        </authorList>
    </citation>
    <scope>NUCLEOTIDE SEQUENCE</scope>
    <source>
        <strain evidence="1">AD-1</strain>
    </source>
</reference>
<keyword evidence="2" id="KW-1185">Reference proteome</keyword>
<name>A0A8U0A3R0_9EURY</name>
<accession>A0A8U0A3R0</accession>
<protein>
    <submittedName>
        <fullName evidence="1">Uncharacterized protein</fullName>
    </submittedName>
</protein>
<dbReference type="GeneID" id="71927292"/>
<dbReference type="RefSeq" id="WP_247994383.1">
    <property type="nucleotide sequence ID" value="NZ_CP096019.1"/>
</dbReference>